<keyword evidence="9" id="KW-0067">ATP-binding</keyword>
<evidence type="ECO:0000256" key="2">
    <source>
        <dbReference type="ARBA" id="ARBA00004173"/>
    </source>
</evidence>
<dbReference type="Proteomes" id="UP001228049">
    <property type="component" value="Unassembled WGS sequence"/>
</dbReference>
<feature type="domain" description="Rhodanese" evidence="15">
    <location>
        <begin position="24"/>
        <end position="143"/>
    </location>
</feature>
<dbReference type="PANTHER" id="PTHR11364">
    <property type="entry name" value="THIOSULFATE SULFERTANSFERASE"/>
    <property type="match status" value="1"/>
</dbReference>
<comment type="pathway">
    <text evidence="3">Protein modification; protein sumoylation.</text>
</comment>
<dbReference type="Pfam" id="PF00581">
    <property type="entry name" value="Rhodanese"/>
    <property type="match status" value="2"/>
</dbReference>
<evidence type="ECO:0000256" key="11">
    <source>
        <dbReference type="ARBA" id="ARBA00023242"/>
    </source>
</evidence>
<evidence type="ECO:0000313" key="17">
    <source>
        <dbReference type="Proteomes" id="UP001228049"/>
    </source>
</evidence>
<dbReference type="PROSITE" id="PS00683">
    <property type="entry name" value="RHODANESE_2"/>
    <property type="match status" value="1"/>
</dbReference>
<evidence type="ECO:0000256" key="6">
    <source>
        <dbReference type="ARBA" id="ARBA00022741"/>
    </source>
</evidence>
<dbReference type="InterPro" id="IPR001763">
    <property type="entry name" value="Rhodanese-like_dom"/>
</dbReference>
<evidence type="ECO:0000256" key="3">
    <source>
        <dbReference type="ARBA" id="ARBA00004718"/>
    </source>
</evidence>
<dbReference type="InterPro" id="IPR036873">
    <property type="entry name" value="Rhodanese-like_dom_sf"/>
</dbReference>
<dbReference type="FunFam" id="3.10.110.10:FF:000013">
    <property type="entry name" value="SUMO-conjugating enzyme UBC9"/>
    <property type="match status" value="1"/>
</dbReference>
<dbReference type="FunFam" id="3.40.250.10:FF:000008">
    <property type="entry name" value="Sulfurtransferase"/>
    <property type="match status" value="1"/>
</dbReference>
<feature type="domain" description="UBC core" evidence="14">
    <location>
        <begin position="277"/>
        <end position="430"/>
    </location>
</feature>
<dbReference type="Gene3D" id="3.40.250.10">
    <property type="entry name" value="Rhodanese-like domain"/>
    <property type="match status" value="2"/>
</dbReference>
<dbReference type="Pfam" id="PF00179">
    <property type="entry name" value="UQ_con"/>
    <property type="match status" value="1"/>
</dbReference>
<dbReference type="PROSITE" id="PS50127">
    <property type="entry name" value="UBC_2"/>
    <property type="match status" value="1"/>
</dbReference>
<feature type="domain" description="Rhodanese" evidence="15">
    <location>
        <begin position="173"/>
        <end position="287"/>
    </location>
</feature>
<evidence type="ECO:0000259" key="15">
    <source>
        <dbReference type="PROSITE" id="PS50206"/>
    </source>
</evidence>
<dbReference type="GO" id="GO:0001947">
    <property type="term" value="P:heart looping"/>
    <property type="evidence" value="ECO:0007669"/>
    <property type="project" value="UniProtKB-ARBA"/>
</dbReference>
<dbReference type="InterPro" id="IPR045078">
    <property type="entry name" value="TST/MPST-like"/>
</dbReference>
<dbReference type="CDD" id="cd23798">
    <property type="entry name" value="UBCc_UBE2I"/>
    <property type="match status" value="1"/>
</dbReference>
<protein>
    <recommendedName>
        <fullName evidence="13">Sulfurtransferase</fullName>
    </recommendedName>
</protein>
<dbReference type="Gene3D" id="3.10.110.10">
    <property type="entry name" value="Ubiquitin Conjugating Enzyme"/>
    <property type="match status" value="1"/>
</dbReference>
<evidence type="ECO:0000256" key="1">
    <source>
        <dbReference type="ARBA" id="ARBA00004123"/>
    </source>
</evidence>
<evidence type="ECO:0000256" key="9">
    <source>
        <dbReference type="ARBA" id="ARBA00022840"/>
    </source>
</evidence>
<keyword evidence="10" id="KW-0496">Mitochondrion</keyword>
<feature type="active site" description="Glycyl thioester intermediate" evidence="12">
    <location>
        <position position="366"/>
    </location>
</feature>
<dbReference type="InterPro" id="IPR016135">
    <property type="entry name" value="UBQ-conjugating_enzyme/RWD"/>
</dbReference>
<dbReference type="GO" id="GO:0005634">
    <property type="term" value="C:nucleus"/>
    <property type="evidence" value="ECO:0007669"/>
    <property type="project" value="UniProtKB-SubCell"/>
</dbReference>
<comment type="subcellular location">
    <subcellularLocation>
        <location evidence="2">Mitochondrion</location>
    </subcellularLocation>
    <subcellularLocation>
        <location evidence="1">Nucleus</location>
    </subcellularLocation>
</comment>
<dbReference type="GO" id="GO:0060216">
    <property type="term" value="P:definitive hemopoiesis"/>
    <property type="evidence" value="ECO:0007669"/>
    <property type="project" value="UniProtKB-ARBA"/>
</dbReference>
<evidence type="ECO:0000256" key="5">
    <source>
        <dbReference type="ARBA" id="ARBA00022737"/>
    </source>
</evidence>
<dbReference type="SMART" id="SM00212">
    <property type="entry name" value="UBCc"/>
    <property type="match status" value="1"/>
</dbReference>
<keyword evidence="7" id="KW-0833">Ubl conjugation pathway</keyword>
<dbReference type="CDD" id="cd01449">
    <property type="entry name" value="TST_Repeat_2"/>
    <property type="match status" value="1"/>
</dbReference>
<gene>
    <name evidence="16" type="ORF">KUDE01_002901</name>
</gene>
<dbReference type="AlphaFoldDB" id="A0AAD9B6T3"/>
<evidence type="ECO:0000256" key="8">
    <source>
        <dbReference type="ARBA" id="ARBA00022829"/>
    </source>
</evidence>
<keyword evidence="11" id="KW-0539">Nucleus</keyword>
<dbReference type="PROSITE" id="PS00183">
    <property type="entry name" value="UBC_1"/>
    <property type="match status" value="1"/>
</dbReference>
<dbReference type="SMART" id="SM00450">
    <property type="entry name" value="RHOD"/>
    <property type="match status" value="2"/>
</dbReference>
<dbReference type="SUPFAM" id="SSF52821">
    <property type="entry name" value="Rhodanese/Cell cycle control phosphatase"/>
    <property type="match status" value="2"/>
</dbReference>
<dbReference type="InterPro" id="IPR000608">
    <property type="entry name" value="UBC"/>
</dbReference>
<evidence type="ECO:0000256" key="12">
    <source>
        <dbReference type="PROSITE-ProRule" id="PRU10133"/>
    </source>
</evidence>
<accession>A0AAD9B6T3</accession>
<name>A0AAD9B6T3_DISEL</name>
<dbReference type="SUPFAM" id="SSF54495">
    <property type="entry name" value="UBC-like"/>
    <property type="match status" value="1"/>
</dbReference>
<dbReference type="GO" id="GO:0005524">
    <property type="term" value="F:ATP binding"/>
    <property type="evidence" value="ECO:0007669"/>
    <property type="project" value="UniProtKB-KW"/>
</dbReference>
<keyword evidence="5" id="KW-0677">Repeat</keyword>
<dbReference type="PANTHER" id="PTHR11364:SF27">
    <property type="entry name" value="SULFURTRANSFERASE"/>
    <property type="match status" value="1"/>
</dbReference>
<dbReference type="EMBL" id="JASDAP010000027">
    <property type="protein sequence ID" value="KAK1877592.1"/>
    <property type="molecule type" value="Genomic_DNA"/>
</dbReference>
<sequence length="431" mass="48239">MAAPSTRALVSCQWLAEAIRKNLVGPKLRILDASWYLPKTKRNPRAEFAQKHIPGSSFIDLDDCSDKTSAFDHMLPTSSHFSQYVGDLGIGNDTHVVVYDTSDFGSYCAPRVWWMFRLFGHGSVSVLDGGFKNWLAEHHTVTSDYSKPEFSEFKATLNASWVKSYEDMLENIRTKKVQVVDARSAGRYRGLEPEPRDDTLPGHFPGTINMPFPSFMDASGKQLDSEGLSKLFSAAGVDLQQPLWVTCGSGVTACHVVMAADMLGYPGVCVYDGSWSEWFKRASPEYIISEGKGKKGFVAVPTKNPDGTMNLMNWECAIPGKKGTLWEGGLYKLRMLFKDDYPSSPPKCKFEPPIFHPNVYPSGTVCLSILEEDKDWRPAITIKQILLGIQELLNEPNIQDPAQAEAYTIYCQNRMDYEKRVRAQAKKFAPT</sequence>
<evidence type="ECO:0000256" key="4">
    <source>
        <dbReference type="ARBA" id="ARBA00022679"/>
    </source>
</evidence>
<dbReference type="GO" id="GO:0004792">
    <property type="term" value="F:thiosulfate-cyanide sulfurtransferase activity"/>
    <property type="evidence" value="ECO:0007669"/>
    <property type="project" value="InterPro"/>
</dbReference>
<keyword evidence="4 13" id="KW-0808">Transferase</keyword>
<evidence type="ECO:0000256" key="13">
    <source>
        <dbReference type="RuleBase" id="RU000507"/>
    </source>
</evidence>
<keyword evidence="17" id="KW-1185">Reference proteome</keyword>
<evidence type="ECO:0000256" key="7">
    <source>
        <dbReference type="ARBA" id="ARBA00022786"/>
    </source>
</evidence>
<dbReference type="GO" id="GO:0007059">
    <property type="term" value="P:chromosome segregation"/>
    <property type="evidence" value="ECO:0007669"/>
    <property type="project" value="UniProtKB-KW"/>
</dbReference>
<reference evidence="16" key="1">
    <citation type="submission" date="2023-04" db="EMBL/GenBank/DDBJ databases">
        <title>Chromosome-level genome of Chaenocephalus aceratus.</title>
        <authorList>
            <person name="Park H."/>
        </authorList>
    </citation>
    <scope>NUCLEOTIDE SEQUENCE</scope>
    <source>
        <strain evidence="16">DE</strain>
        <tissue evidence="16">Muscle</tissue>
    </source>
</reference>
<keyword evidence="6" id="KW-0547">Nucleotide-binding</keyword>
<dbReference type="GO" id="GO:0036306">
    <property type="term" value="P:embryonic heart tube elongation"/>
    <property type="evidence" value="ECO:0007669"/>
    <property type="project" value="UniProtKB-ARBA"/>
</dbReference>
<dbReference type="InterPro" id="IPR001307">
    <property type="entry name" value="Thiosulphate_STrfase_CS"/>
</dbReference>
<evidence type="ECO:0000259" key="14">
    <source>
        <dbReference type="PROSITE" id="PS50127"/>
    </source>
</evidence>
<dbReference type="InterPro" id="IPR023313">
    <property type="entry name" value="UBQ-conjugating_AS"/>
</dbReference>
<dbReference type="CDD" id="cd01448">
    <property type="entry name" value="TST_Repeat_1"/>
    <property type="match status" value="1"/>
</dbReference>
<dbReference type="GO" id="GO:0005739">
    <property type="term" value="C:mitochondrion"/>
    <property type="evidence" value="ECO:0007669"/>
    <property type="project" value="UniProtKB-SubCell"/>
</dbReference>
<evidence type="ECO:0000313" key="16">
    <source>
        <dbReference type="EMBL" id="KAK1877592.1"/>
    </source>
</evidence>
<keyword evidence="8" id="KW-0159">Chromosome partition</keyword>
<dbReference type="PROSITE" id="PS50206">
    <property type="entry name" value="RHODANESE_3"/>
    <property type="match status" value="2"/>
</dbReference>
<organism evidence="16 17">
    <name type="scientific">Dissostichus eleginoides</name>
    <name type="common">Patagonian toothfish</name>
    <name type="synonym">Dissostichus amissus</name>
    <dbReference type="NCBI Taxonomy" id="100907"/>
    <lineage>
        <taxon>Eukaryota</taxon>
        <taxon>Metazoa</taxon>
        <taxon>Chordata</taxon>
        <taxon>Craniata</taxon>
        <taxon>Vertebrata</taxon>
        <taxon>Euteleostomi</taxon>
        <taxon>Actinopterygii</taxon>
        <taxon>Neopterygii</taxon>
        <taxon>Teleostei</taxon>
        <taxon>Neoteleostei</taxon>
        <taxon>Acanthomorphata</taxon>
        <taxon>Eupercaria</taxon>
        <taxon>Perciformes</taxon>
        <taxon>Notothenioidei</taxon>
        <taxon>Nototheniidae</taxon>
        <taxon>Dissostichus</taxon>
    </lineage>
</organism>
<proteinExistence type="predicted"/>
<comment type="caution">
    <text evidence="16">The sequence shown here is derived from an EMBL/GenBank/DDBJ whole genome shotgun (WGS) entry which is preliminary data.</text>
</comment>
<dbReference type="FunFam" id="3.40.250.10:FF:000001">
    <property type="entry name" value="Sulfurtransferase"/>
    <property type="match status" value="1"/>
</dbReference>
<evidence type="ECO:0000256" key="10">
    <source>
        <dbReference type="ARBA" id="ARBA00023128"/>
    </source>
</evidence>